<evidence type="ECO:0008006" key="3">
    <source>
        <dbReference type="Google" id="ProtNLM"/>
    </source>
</evidence>
<name>A0ABM9MT18_9LACO</name>
<dbReference type="RefSeq" id="WP_248657352.1">
    <property type="nucleotide sequence ID" value="NZ_CAUZLR010000004.1"/>
</dbReference>
<evidence type="ECO:0000313" key="2">
    <source>
        <dbReference type="Proteomes" id="UP001314261"/>
    </source>
</evidence>
<dbReference type="EMBL" id="CAUZLR010000004">
    <property type="protein sequence ID" value="CAK1237719.1"/>
    <property type="molecule type" value="Genomic_DNA"/>
</dbReference>
<accession>A0ABM9MT18</accession>
<sequence>MRLWHYRIIPALSRQHLLGQWRECLAITGAIRKNGRVNHATVNRLNDFDLQHLFVYIELVKREMTRRGYKTSDKSHQKLIDDVEYDWTQPISFSENEVGDVLLTDGEPLFDGFHDKRYLLQNLYMMQEKADTDQIEKKTWERMLKQVAKKYPEFLKMK</sequence>
<dbReference type="Proteomes" id="UP001314261">
    <property type="component" value="Unassembled WGS sequence"/>
</dbReference>
<keyword evidence="2" id="KW-1185">Reference proteome</keyword>
<protein>
    <recommendedName>
        <fullName evidence="3">Pyrimidine dimer DNA glycosylase</fullName>
    </recommendedName>
</protein>
<organism evidence="1 2">
    <name type="scientific">Fructobacillus fructosus</name>
    <dbReference type="NCBI Taxonomy" id="1631"/>
    <lineage>
        <taxon>Bacteria</taxon>
        <taxon>Bacillati</taxon>
        <taxon>Bacillota</taxon>
        <taxon>Bacilli</taxon>
        <taxon>Lactobacillales</taxon>
        <taxon>Lactobacillaceae</taxon>
        <taxon>Fructobacillus</taxon>
    </lineage>
</organism>
<comment type="caution">
    <text evidence="1">The sequence shown here is derived from an EMBL/GenBank/DDBJ whole genome shotgun (WGS) entry which is preliminary data.</text>
</comment>
<reference evidence="1 2" key="1">
    <citation type="submission" date="2023-10" db="EMBL/GenBank/DDBJ databases">
        <authorList>
            <person name="Botero Cardona J."/>
        </authorList>
    </citation>
    <scope>NUCLEOTIDE SEQUENCE [LARGE SCALE GENOMIC DNA]</scope>
    <source>
        <strain evidence="1 2">R-54839</strain>
    </source>
</reference>
<proteinExistence type="predicted"/>
<dbReference type="InterPro" id="IPR004260">
    <property type="entry name" value="Pyr-dimer_DNA_glycosylase"/>
</dbReference>
<evidence type="ECO:0000313" key="1">
    <source>
        <dbReference type="EMBL" id="CAK1237719.1"/>
    </source>
</evidence>
<gene>
    <name evidence="1" type="ORF">R54839_PPFHFPJH_00745</name>
</gene>
<dbReference type="Pfam" id="PF03013">
    <property type="entry name" value="Pyr_excise"/>
    <property type="match status" value="1"/>
</dbReference>
<dbReference type="SUPFAM" id="SSF47077">
    <property type="entry name" value="T4 endonuclease V"/>
    <property type="match status" value="1"/>
</dbReference>